<dbReference type="RefSeq" id="WP_338602900.1">
    <property type="nucleotide sequence ID" value="NZ_CP146016.1"/>
</dbReference>
<dbReference type="InterPro" id="IPR036390">
    <property type="entry name" value="WH_DNA-bd_sf"/>
</dbReference>
<evidence type="ECO:0000259" key="2">
    <source>
        <dbReference type="Pfam" id="PF24409"/>
    </source>
</evidence>
<name>A0AAX4L3W9_9CREN</name>
<accession>A0AAX4L3W9</accession>
<evidence type="ECO:0000313" key="4">
    <source>
        <dbReference type="Proteomes" id="UP001432202"/>
    </source>
</evidence>
<protein>
    <submittedName>
        <fullName evidence="3">CRISPR-associated CARF protein Csa3</fullName>
    </submittedName>
</protein>
<evidence type="ECO:0000259" key="1">
    <source>
        <dbReference type="Pfam" id="PF22662"/>
    </source>
</evidence>
<feature type="domain" description="Csa3 N-terminal" evidence="1">
    <location>
        <begin position="2"/>
        <end position="117"/>
    </location>
</feature>
<dbReference type="AlphaFoldDB" id="A0AAX4L3W9"/>
<organism evidence="3 4">
    <name type="scientific">Sulfolobus tengchongensis</name>
    <dbReference type="NCBI Taxonomy" id="207809"/>
    <lineage>
        <taxon>Archaea</taxon>
        <taxon>Thermoproteota</taxon>
        <taxon>Thermoprotei</taxon>
        <taxon>Sulfolobales</taxon>
        <taxon>Sulfolobaceae</taxon>
        <taxon>Sulfolobus</taxon>
    </lineage>
</organism>
<dbReference type="InterPro" id="IPR057055">
    <property type="entry name" value="wHTH-PRTase_assoc"/>
</dbReference>
<dbReference type="Proteomes" id="UP001432202">
    <property type="component" value="Chromosome"/>
</dbReference>
<feature type="domain" description="PRTase associated wHTH" evidence="2">
    <location>
        <begin position="143"/>
        <end position="198"/>
    </location>
</feature>
<dbReference type="InterPro" id="IPR010163">
    <property type="entry name" value="Csa3"/>
</dbReference>
<dbReference type="GeneID" id="89335741"/>
<dbReference type="NCBIfam" id="TIGR01884">
    <property type="entry name" value="cas_HTH"/>
    <property type="match status" value="1"/>
</dbReference>
<dbReference type="Pfam" id="PF24409">
    <property type="entry name" value="wHTH-PRTase_assc"/>
    <property type="match status" value="1"/>
</dbReference>
<dbReference type="Gene3D" id="1.10.10.10">
    <property type="entry name" value="Winged helix-like DNA-binding domain superfamily/Winged helix DNA-binding domain"/>
    <property type="match status" value="1"/>
</dbReference>
<dbReference type="EMBL" id="CP146016">
    <property type="protein sequence ID" value="WWQ61101.1"/>
    <property type="molecule type" value="Genomic_DNA"/>
</dbReference>
<dbReference type="SUPFAM" id="SSF46785">
    <property type="entry name" value="Winged helix' DNA-binding domain"/>
    <property type="match status" value="1"/>
</dbReference>
<sequence>MILIVTLGFDEKFQIRAIMRRAPNLEKVIITGSFKEEKAKKALDSLMEFFKMTGFSFELVEVDPHDFYGTVVTMSRLILSNQGKEFVVNLSGGMRSLILAVLSSFILTNMDAEVEVETEDFKKVITFKISDLRAPSLSADHINILDAISKGYNTVNSIHNLLNMPLSTVWRRLRELRSDGLVTEDNRLTEKGKLMLKLYT</sequence>
<reference evidence="3 4" key="1">
    <citation type="submission" date="2024-02" db="EMBL/GenBank/DDBJ databases">
        <title>STSV induces naive adaptation in Sulfolobus.</title>
        <authorList>
            <person name="Xiang X."/>
            <person name="Song M."/>
        </authorList>
    </citation>
    <scope>NUCLEOTIDE SEQUENCE [LARGE SCALE GENOMIC DNA]</scope>
    <source>
        <strain evidence="3 4">RT2</strain>
    </source>
</reference>
<dbReference type="InterPro" id="IPR036388">
    <property type="entry name" value="WH-like_DNA-bd_sf"/>
</dbReference>
<dbReference type="Gene3D" id="3.40.50.11700">
    <property type="match status" value="1"/>
</dbReference>
<keyword evidence="4" id="KW-1185">Reference proteome</keyword>
<dbReference type="InterPro" id="IPR054588">
    <property type="entry name" value="Csa3_N"/>
</dbReference>
<evidence type="ECO:0000313" key="3">
    <source>
        <dbReference type="EMBL" id="WWQ61101.1"/>
    </source>
</evidence>
<gene>
    <name evidence="3" type="primary">csa3</name>
    <name evidence="3" type="ORF">V6M85_03195</name>
</gene>
<dbReference type="Pfam" id="PF22662">
    <property type="entry name" value="Csa3_N"/>
    <property type="match status" value="1"/>
</dbReference>
<proteinExistence type="predicted"/>